<reference evidence="1 2" key="1">
    <citation type="journal article" date="2010" name="Genome Biol. Evol.">
        <title>The sequence of a 1.8-mb bacterial linear plasmid reveals a rich evolutionary reservoir of secondary metabolic pathways.</title>
        <authorList>
            <person name="Medema M.H."/>
            <person name="Trefzer A."/>
            <person name="Kovalchuk A."/>
            <person name="van den Berg M."/>
            <person name="Mueller U."/>
            <person name="Heijne W."/>
            <person name="Wu L."/>
            <person name="Alam M.T."/>
            <person name="Ronning C.M."/>
            <person name="Nierman W.C."/>
            <person name="Bovenberg R.A.L."/>
            <person name="Breitling R."/>
            <person name="Takano E."/>
        </authorList>
    </citation>
    <scope>NUCLEOTIDE SEQUENCE [LARGE SCALE GENOMIC DNA]</scope>
    <source>
        <strain evidence="2">ATCC 27064 / DSM 738 / JCM 4710 / NBRC 13307 / NCIMB 12785 / NRRL 3585 / VKM Ac-602</strain>
        <plasmid evidence="1">pSCL4</plasmid>
    </source>
</reference>
<dbReference type="AlphaFoldDB" id="D5SJ03"/>
<dbReference type="GeneID" id="93733563"/>
<dbReference type="InterPro" id="IPR008792">
    <property type="entry name" value="PQQD"/>
</dbReference>
<dbReference type="Pfam" id="PF05402">
    <property type="entry name" value="PqqD"/>
    <property type="match status" value="1"/>
</dbReference>
<dbReference type="EMBL" id="CM000914">
    <property type="protein sequence ID" value="EFG03896.2"/>
    <property type="molecule type" value="Genomic_DNA"/>
</dbReference>
<dbReference type="Proteomes" id="UP000002357">
    <property type="component" value="Plasmid pSCL4"/>
</dbReference>
<geneLocation type="plasmid" evidence="1 2">
    <name>pSCL4</name>
</geneLocation>
<dbReference type="OrthoDB" id="4302776at2"/>
<proteinExistence type="predicted"/>
<sequence length="97" mass="10954">MLTPPAHVHWAACGPTTTVVLNLHGDWTILDGDGHRIWQTLTTRGDLNALVHNIASRTGTTPDHAHAAVNTYLNHLCTLCLLTPNPRSRPRWWRRHR</sequence>
<accession>D5SJ03</accession>
<dbReference type="RefSeq" id="WP_003963075.1">
    <property type="nucleotide sequence ID" value="NZ_CM000914.1"/>
</dbReference>
<keyword evidence="2" id="KW-1185">Reference proteome</keyword>
<keyword evidence="1" id="KW-0614">Plasmid</keyword>
<protein>
    <recommendedName>
        <fullName evidence="3">PqqD family protein</fullName>
    </recommendedName>
</protein>
<gene>
    <name evidence="1" type="ORF">SCLAV_p0406</name>
</gene>
<name>D5SJ03_STRCL</name>
<evidence type="ECO:0000313" key="1">
    <source>
        <dbReference type="EMBL" id="EFG03896.2"/>
    </source>
</evidence>
<evidence type="ECO:0008006" key="3">
    <source>
        <dbReference type="Google" id="ProtNLM"/>
    </source>
</evidence>
<evidence type="ECO:0000313" key="2">
    <source>
        <dbReference type="Proteomes" id="UP000002357"/>
    </source>
</evidence>
<dbReference type="eggNOG" id="ENOG5031XA1">
    <property type="taxonomic scope" value="Bacteria"/>
</dbReference>
<organism evidence="1 2">
    <name type="scientific">Streptomyces clavuligerus</name>
    <dbReference type="NCBI Taxonomy" id="1901"/>
    <lineage>
        <taxon>Bacteria</taxon>
        <taxon>Bacillati</taxon>
        <taxon>Actinomycetota</taxon>
        <taxon>Actinomycetes</taxon>
        <taxon>Kitasatosporales</taxon>
        <taxon>Streptomycetaceae</taxon>
        <taxon>Streptomyces</taxon>
    </lineage>
</organism>